<dbReference type="OrthoDB" id="9780884at2"/>
<feature type="transmembrane region" description="Helical" evidence="4">
    <location>
        <begin position="85"/>
        <end position="106"/>
    </location>
</feature>
<feature type="domain" description="Calcineurin-like phosphoesterase" evidence="5">
    <location>
        <begin position="174"/>
        <end position="345"/>
    </location>
</feature>
<dbReference type="CDD" id="cd07385">
    <property type="entry name" value="MPP_YkuE_C"/>
    <property type="match status" value="1"/>
</dbReference>
<dbReference type="PANTHER" id="PTHR31302">
    <property type="entry name" value="TRANSMEMBRANE PROTEIN WITH METALLOPHOSPHOESTERASE DOMAIN-RELATED"/>
    <property type="match status" value="1"/>
</dbReference>
<keyword evidence="2 6" id="KW-0378">Hydrolase</keyword>
<keyword evidence="7" id="KW-1185">Reference proteome</keyword>
<dbReference type="InterPro" id="IPR029052">
    <property type="entry name" value="Metallo-depent_PP-like"/>
</dbReference>
<evidence type="ECO:0000313" key="6">
    <source>
        <dbReference type="EMBL" id="QDS95559.1"/>
    </source>
</evidence>
<dbReference type="Pfam" id="PF00149">
    <property type="entry name" value="Metallophos"/>
    <property type="match status" value="1"/>
</dbReference>
<dbReference type="Proteomes" id="UP000320672">
    <property type="component" value="Chromosome"/>
</dbReference>
<organism evidence="6 7">
    <name type="scientific">Roseimaritima multifibrata</name>
    <dbReference type="NCBI Taxonomy" id="1930274"/>
    <lineage>
        <taxon>Bacteria</taxon>
        <taxon>Pseudomonadati</taxon>
        <taxon>Planctomycetota</taxon>
        <taxon>Planctomycetia</taxon>
        <taxon>Pirellulales</taxon>
        <taxon>Pirellulaceae</taxon>
        <taxon>Roseimaritima</taxon>
    </lineage>
</organism>
<evidence type="ECO:0000256" key="1">
    <source>
        <dbReference type="ARBA" id="ARBA00022723"/>
    </source>
</evidence>
<protein>
    <submittedName>
        <fullName evidence="6">Putative metallophosphoesterase</fullName>
        <ecNumber evidence="6">3.1.-.-</ecNumber>
    </submittedName>
</protein>
<name>A0A517ML04_9BACT</name>
<keyword evidence="4" id="KW-1133">Transmembrane helix</keyword>
<keyword evidence="4" id="KW-0812">Transmembrane</keyword>
<accession>A0A517ML04</accession>
<dbReference type="GO" id="GO:0008758">
    <property type="term" value="F:UDP-2,3-diacylglucosamine hydrolase activity"/>
    <property type="evidence" value="ECO:0007669"/>
    <property type="project" value="TreeGrafter"/>
</dbReference>
<feature type="region of interest" description="Disordered" evidence="3">
    <location>
        <begin position="293"/>
        <end position="315"/>
    </location>
</feature>
<dbReference type="EMBL" id="CP036262">
    <property type="protein sequence ID" value="QDS95559.1"/>
    <property type="molecule type" value="Genomic_DNA"/>
</dbReference>
<keyword evidence="1" id="KW-0479">Metal-binding</keyword>
<dbReference type="Gene3D" id="3.60.21.10">
    <property type="match status" value="1"/>
</dbReference>
<dbReference type="PANTHER" id="PTHR31302:SF31">
    <property type="entry name" value="PHOSPHODIESTERASE YAEI"/>
    <property type="match status" value="1"/>
</dbReference>
<dbReference type="GO" id="GO:0016020">
    <property type="term" value="C:membrane"/>
    <property type="evidence" value="ECO:0007669"/>
    <property type="project" value="GOC"/>
</dbReference>
<evidence type="ECO:0000256" key="2">
    <source>
        <dbReference type="ARBA" id="ARBA00022801"/>
    </source>
</evidence>
<dbReference type="GO" id="GO:0046872">
    <property type="term" value="F:metal ion binding"/>
    <property type="evidence" value="ECO:0007669"/>
    <property type="project" value="UniProtKB-KW"/>
</dbReference>
<evidence type="ECO:0000256" key="3">
    <source>
        <dbReference type="SAM" id="MobiDB-lite"/>
    </source>
</evidence>
<feature type="transmembrane region" description="Helical" evidence="4">
    <location>
        <begin position="12"/>
        <end position="33"/>
    </location>
</feature>
<dbReference type="RefSeq" id="WP_145353763.1">
    <property type="nucleotide sequence ID" value="NZ_CP036262.1"/>
</dbReference>
<dbReference type="SUPFAM" id="SSF56300">
    <property type="entry name" value="Metallo-dependent phosphatases"/>
    <property type="match status" value="1"/>
</dbReference>
<keyword evidence="4" id="KW-0472">Membrane</keyword>
<dbReference type="InterPro" id="IPR051158">
    <property type="entry name" value="Metallophosphoesterase_sf"/>
</dbReference>
<dbReference type="GO" id="GO:0009245">
    <property type="term" value="P:lipid A biosynthetic process"/>
    <property type="evidence" value="ECO:0007669"/>
    <property type="project" value="TreeGrafter"/>
</dbReference>
<feature type="transmembrane region" description="Helical" evidence="4">
    <location>
        <begin position="45"/>
        <end position="65"/>
    </location>
</feature>
<evidence type="ECO:0000256" key="4">
    <source>
        <dbReference type="SAM" id="Phobius"/>
    </source>
</evidence>
<dbReference type="AlphaFoldDB" id="A0A517ML04"/>
<sequence length="426" mass="47913">MEAIQWQTVLWWVGLCAAIIGHGGLYVALYNRLNACGLPRKTIKRFVWLLLSLCLLTPLFLVWCYEDFFVDILFGQPLLAEMPKGLAIYAFVCLTTWIYPGLGWFWSRPILGVQRSVVRRHVRRISVNRMVPTPLALTPKCRFESRWPGNQIFELAVEEKELQVPGLPPEWDGFKIAHLSDIHLTGHVATEFFRYAVEQANAWNPDIVALTGDIVDYDKCLGMIQPSLQSATAKYGKFFVLGNHDTRVSDPVQIRQAMEQIGWQDLGGREVEQSFGSRRIQLIGNEAPWFPAPVLDPRQSPSVSSNSKERPRKNPFRLALCHSPDRIEWAREHHVTLMLAGHTHGGQGRLPLIGPVLSPSWYGSRFASGEFYLPPTTLHVSRGLSGVHLLRIMCPPELALLVLRATSVATVTQPESVMAQVQVAPA</sequence>
<proteinExistence type="predicted"/>
<gene>
    <name evidence="6" type="ORF">FF011L_43560</name>
</gene>
<reference evidence="6 7" key="1">
    <citation type="submission" date="2019-02" db="EMBL/GenBank/DDBJ databases">
        <title>Deep-cultivation of Planctomycetes and their phenomic and genomic characterization uncovers novel biology.</title>
        <authorList>
            <person name="Wiegand S."/>
            <person name="Jogler M."/>
            <person name="Boedeker C."/>
            <person name="Pinto D."/>
            <person name="Vollmers J."/>
            <person name="Rivas-Marin E."/>
            <person name="Kohn T."/>
            <person name="Peeters S.H."/>
            <person name="Heuer A."/>
            <person name="Rast P."/>
            <person name="Oberbeckmann S."/>
            <person name="Bunk B."/>
            <person name="Jeske O."/>
            <person name="Meyerdierks A."/>
            <person name="Storesund J.E."/>
            <person name="Kallscheuer N."/>
            <person name="Luecker S."/>
            <person name="Lage O.M."/>
            <person name="Pohl T."/>
            <person name="Merkel B.J."/>
            <person name="Hornburger P."/>
            <person name="Mueller R.-W."/>
            <person name="Bruemmer F."/>
            <person name="Labrenz M."/>
            <person name="Spormann A.M."/>
            <person name="Op den Camp H."/>
            <person name="Overmann J."/>
            <person name="Amann R."/>
            <person name="Jetten M.S.M."/>
            <person name="Mascher T."/>
            <person name="Medema M.H."/>
            <person name="Devos D.P."/>
            <person name="Kaster A.-K."/>
            <person name="Ovreas L."/>
            <person name="Rohde M."/>
            <person name="Galperin M.Y."/>
            <person name="Jogler C."/>
        </authorList>
    </citation>
    <scope>NUCLEOTIDE SEQUENCE [LARGE SCALE GENOMIC DNA]</scope>
    <source>
        <strain evidence="6 7">FF011L</strain>
    </source>
</reference>
<evidence type="ECO:0000259" key="5">
    <source>
        <dbReference type="Pfam" id="PF00149"/>
    </source>
</evidence>
<dbReference type="EC" id="3.1.-.-" evidence="6"/>
<dbReference type="KEGG" id="rml:FF011L_43560"/>
<evidence type="ECO:0000313" key="7">
    <source>
        <dbReference type="Proteomes" id="UP000320672"/>
    </source>
</evidence>
<dbReference type="InterPro" id="IPR004843">
    <property type="entry name" value="Calcineurin-like_PHP"/>
</dbReference>